<evidence type="ECO:0000256" key="1">
    <source>
        <dbReference type="SAM" id="Phobius"/>
    </source>
</evidence>
<protein>
    <submittedName>
        <fullName evidence="2">YitT family protein</fullName>
    </submittedName>
</protein>
<dbReference type="Pfam" id="PF19700">
    <property type="entry name" value="DUF6198"/>
    <property type="match status" value="1"/>
</dbReference>
<feature type="transmembrane region" description="Helical" evidence="1">
    <location>
        <begin position="168"/>
        <end position="191"/>
    </location>
</feature>
<name>A0A6I1FPE5_9BACI</name>
<comment type="caution">
    <text evidence="2">The sequence shown here is derived from an EMBL/GenBank/DDBJ whole genome shotgun (WGS) entry which is preliminary data.</text>
</comment>
<accession>A0A6I1FPE5</accession>
<dbReference type="InterPro" id="IPR038750">
    <property type="entry name" value="YczE/YyaS-like"/>
</dbReference>
<feature type="transmembrane region" description="Helical" evidence="1">
    <location>
        <begin position="113"/>
        <end position="135"/>
    </location>
</feature>
<feature type="transmembrane region" description="Helical" evidence="1">
    <location>
        <begin position="12"/>
        <end position="36"/>
    </location>
</feature>
<keyword evidence="3" id="KW-1185">Reference proteome</keyword>
<feature type="transmembrane region" description="Helical" evidence="1">
    <location>
        <begin position="86"/>
        <end position="107"/>
    </location>
</feature>
<reference evidence="2 3" key="1">
    <citation type="submission" date="2019-10" db="EMBL/GenBank/DDBJ databases">
        <title>Bacillus aerolatum sp. nov., isolated from bioaerosol of sport playgrounds.</title>
        <authorList>
            <person name="Chen P."/>
            <person name="Zhang G."/>
        </authorList>
    </citation>
    <scope>NUCLEOTIDE SEQUENCE [LARGE SCALE GENOMIC DNA]</scope>
    <source>
        <strain evidence="2 3">CX253</strain>
    </source>
</reference>
<feature type="transmembrane region" description="Helical" evidence="1">
    <location>
        <begin position="56"/>
        <end position="79"/>
    </location>
</feature>
<dbReference type="PANTHER" id="PTHR40078:SF1">
    <property type="entry name" value="INTEGRAL MEMBRANE PROTEIN"/>
    <property type="match status" value="1"/>
</dbReference>
<proteinExistence type="predicted"/>
<sequence length="227" mass="25231">MKKERRKLKRQGNIVIRLIIFTIGLLFMSLGIVLLIRADLGATPWDALHVGLYEQIGLTVGTWSVLVGFLILGAASFYLREWPQFGAYLNMVLVGVFIDLFLLMPAIATPEGFIGKLIMFVAGVIIMAYGMSLYLSAQLGAGPRDSFMLAVMKKTGWKVSHIRRGMEFIVLALAWLIGGPVHFGTFLFSFLMGTAVGISLPQCQRFSDLLISKVNEWKNDNKQEANI</sequence>
<dbReference type="RefSeq" id="WP_152149733.1">
    <property type="nucleotide sequence ID" value="NZ_WEIO01000001.1"/>
</dbReference>
<dbReference type="PANTHER" id="PTHR40078">
    <property type="entry name" value="INTEGRAL MEMBRANE PROTEIN-RELATED"/>
    <property type="match status" value="1"/>
</dbReference>
<organism evidence="2 3">
    <name type="scientific">Bacillus aerolatus</name>
    <dbReference type="NCBI Taxonomy" id="2653354"/>
    <lineage>
        <taxon>Bacteria</taxon>
        <taxon>Bacillati</taxon>
        <taxon>Bacillota</taxon>
        <taxon>Bacilli</taxon>
        <taxon>Bacillales</taxon>
        <taxon>Bacillaceae</taxon>
        <taxon>Bacillus</taxon>
    </lineage>
</organism>
<keyword evidence="1" id="KW-0472">Membrane</keyword>
<dbReference type="Proteomes" id="UP000429595">
    <property type="component" value="Unassembled WGS sequence"/>
</dbReference>
<dbReference type="EMBL" id="WEIO01000001">
    <property type="protein sequence ID" value="KAB7709207.1"/>
    <property type="molecule type" value="Genomic_DNA"/>
</dbReference>
<evidence type="ECO:0000313" key="2">
    <source>
        <dbReference type="EMBL" id="KAB7709207.1"/>
    </source>
</evidence>
<keyword evidence="1" id="KW-1133">Transmembrane helix</keyword>
<gene>
    <name evidence="2" type="ORF">F9802_00545</name>
</gene>
<keyword evidence="1" id="KW-0812">Transmembrane</keyword>
<dbReference type="AlphaFoldDB" id="A0A6I1FPE5"/>
<evidence type="ECO:0000313" key="3">
    <source>
        <dbReference type="Proteomes" id="UP000429595"/>
    </source>
</evidence>